<reference evidence="4" key="1">
    <citation type="submission" date="2023-01" db="EMBL/GenBank/DDBJ databases">
        <authorList>
            <person name="Van Ghelder C."/>
            <person name="Rancurel C."/>
        </authorList>
    </citation>
    <scope>NUCLEOTIDE SEQUENCE</scope>
    <source>
        <strain evidence="4">CNCM I-4278</strain>
    </source>
</reference>
<comment type="caution">
    <text evidence="4">The sequence shown here is derived from an EMBL/GenBank/DDBJ whole genome shotgun (WGS) entry which is preliminary data.</text>
</comment>
<dbReference type="OrthoDB" id="1658288at2759"/>
<protein>
    <recommendedName>
        <fullName evidence="6">NACHT-NTPase and P-loop NTPases N-terminal domain-containing protein</fullName>
    </recommendedName>
</protein>
<dbReference type="Pfam" id="PF00931">
    <property type="entry name" value="NB-ARC"/>
    <property type="match status" value="1"/>
</dbReference>
<dbReference type="InterPro" id="IPR056681">
    <property type="entry name" value="DUF7779"/>
</dbReference>
<dbReference type="Pfam" id="PF13424">
    <property type="entry name" value="TPR_12"/>
    <property type="match status" value="3"/>
</dbReference>
<dbReference type="InterPro" id="IPR027417">
    <property type="entry name" value="P-loop_NTPase"/>
</dbReference>
<dbReference type="NCBIfam" id="NF040586">
    <property type="entry name" value="FxSxx_TPR"/>
    <property type="match status" value="1"/>
</dbReference>
<dbReference type="EMBL" id="CAOQHR010000001">
    <property type="protein sequence ID" value="CAI6234983.1"/>
    <property type="molecule type" value="Genomic_DNA"/>
</dbReference>
<evidence type="ECO:0000313" key="5">
    <source>
        <dbReference type="Proteomes" id="UP001152607"/>
    </source>
</evidence>
<dbReference type="SMART" id="SM00028">
    <property type="entry name" value="TPR"/>
    <property type="match status" value="4"/>
</dbReference>
<dbReference type="Gene3D" id="1.25.40.10">
    <property type="entry name" value="Tetratricopeptide repeat domain"/>
    <property type="match status" value="2"/>
</dbReference>
<dbReference type="GO" id="GO:0043531">
    <property type="term" value="F:ADP binding"/>
    <property type="evidence" value="ECO:0007669"/>
    <property type="project" value="InterPro"/>
</dbReference>
<dbReference type="PANTHER" id="PTHR46082">
    <property type="entry name" value="ATP/GTP-BINDING PROTEIN-RELATED"/>
    <property type="match status" value="1"/>
</dbReference>
<dbReference type="Pfam" id="PF25000">
    <property type="entry name" value="DUF7779"/>
    <property type="match status" value="1"/>
</dbReference>
<organism evidence="4 5">
    <name type="scientific">Periconia digitata</name>
    <dbReference type="NCBI Taxonomy" id="1303443"/>
    <lineage>
        <taxon>Eukaryota</taxon>
        <taxon>Fungi</taxon>
        <taxon>Dikarya</taxon>
        <taxon>Ascomycota</taxon>
        <taxon>Pezizomycotina</taxon>
        <taxon>Dothideomycetes</taxon>
        <taxon>Pleosporomycetidae</taxon>
        <taxon>Pleosporales</taxon>
        <taxon>Massarineae</taxon>
        <taxon>Periconiaceae</taxon>
        <taxon>Periconia</taxon>
    </lineage>
</organism>
<dbReference type="InterPro" id="IPR011990">
    <property type="entry name" value="TPR-like_helical_dom_sf"/>
</dbReference>
<dbReference type="Gene3D" id="3.40.50.300">
    <property type="entry name" value="P-loop containing nucleotide triphosphate hydrolases"/>
    <property type="match status" value="1"/>
</dbReference>
<evidence type="ECO:0000259" key="3">
    <source>
        <dbReference type="Pfam" id="PF25000"/>
    </source>
</evidence>
<dbReference type="SUPFAM" id="SSF52540">
    <property type="entry name" value="P-loop containing nucleoside triphosphate hydrolases"/>
    <property type="match status" value="1"/>
</dbReference>
<gene>
    <name evidence="4" type="ORF">PDIGIT_LOCUS364</name>
</gene>
<dbReference type="InterPro" id="IPR002182">
    <property type="entry name" value="NB-ARC"/>
</dbReference>
<dbReference type="InterPro" id="IPR019734">
    <property type="entry name" value="TPR_rpt"/>
</dbReference>
<dbReference type="Pfam" id="PF17107">
    <property type="entry name" value="SesA"/>
    <property type="match status" value="1"/>
</dbReference>
<dbReference type="PANTHER" id="PTHR46082:SF6">
    <property type="entry name" value="AAA+ ATPASE DOMAIN-CONTAINING PROTEIN-RELATED"/>
    <property type="match status" value="1"/>
</dbReference>
<evidence type="ECO:0008006" key="6">
    <source>
        <dbReference type="Google" id="ProtNLM"/>
    </source>
</evidence>
<feature type="domain" description="NB-ARC" evidence="1">
    <location>
        <begin position="194"/>
        <end position="360"/>
    </location>
</feature>
<dbReference type="Proteomes" id="UP001152607">
    <property type="component" value="Unassembled WGS sequence"/>
</dbReference>
<sequence>MAEGLAVVGIVASIVQLVDFGSRVLGRLEEYQSQLVEIPEAYSHIKTELPALLDALRHTQAAIDAGNVGEDSKSALLPVVEGCKVQIQLFDELVAKTLPAPSDSWGRRSGKALKSLWYDAKVEKITLVIRGYIQTLTYHAAVSLRPVPVADQLPPPPYPSPVPSSTVPFRRDPNFVDLKLLAEIEIKLGKPASRLALVGLGGVGKSQLAVEYSYRIREKSPDTWVFWVHASSTARFVEGYRKIAERVKLPRWDQLDADILMLAYTWLSNETNGRWLMIIDNADDIDVFTSKTAGSRGTQDDFASQATPTLLDCIPQSSNGSVLITSRSRDVAFRLTGSYSDVVRVHPMDQAHAVTLLQNQLKGSFDQTNEEEQAAKDLVETLDHMPLAISQAAAYIVQRAPRASVSTYLRDLRRGDQNRAKLLRMDLGDTRRDGTTSNSIMATWQISFEHIRKERPSATRLLSLMSLFHWQRIPEALLEAHYNSKTNDAGTDFEDDLNTLLSYSLVLTDVKGRHLQMHRLVQFSTTKWLELHDELDYWKEKYILLLDKSYPDSEYEKWDAVYKDWKTCQALFPHVQTAVQCIPKDQSALEAWTSLLSKSMVYAFEVGFYVIAQEMGRLALEAREKMLGLEHANTLSSVSLLATALRRGGDFKEAEILFRRAIDGREKILGPEDPLTLSDIDSLGLVKSDHGEYEEAEVLHRKAIHGYKKALGVEHPATLQSLGNLSLVLTEKGSYSDAEVIQQKSLQEVEKIFGPLHKSTLASIDNLGLALGKQGKLVEAEAMHRRALEGSKQTFGEHHPDTLICARNVAFVLALLGRHAEAETLHRQVLEDSIKVLGENHPFTLYSFGNLGSVLHLQGRYQEAETMHRNALYKRKEILGVNHPHSLSSLHNLALTLESLGRNSEAVAYMRECYELRKKMLGPLHPDTQKSLAALTRWEGR</sequence>
<dbReference type="InterPro" id="IPR053137">
    <property type="entry name" value="NLR-like"/>
</dbReference>
<accession>A0A9W4U1P0</accession>
<evidence type="ECO:0000313" key="4">
    <source>
        <dbReference type="EMBL" id="CAI6234983.1"/>
    </source>
</evidence>
<dbReference type="SUPFAM" id="SSF48452">
    <property type="entry name" value="TPR-like"/>
    <property type="match status" value="3"/>
</dbReference>
<evidence type="ECO:0000259" key="2">
    <source>
        <dbReference type="Pfam" id="PF17107"/>
    </source>
</evidence>
<proteinExistence type="predicted"/>
<evidence type="ECO:0000259" key="1">
    <source>
        <dbReference type="Pfam" id="PF00931"/>
    </source>
</evidence>
<dbReference type="AlphaFoldDB" id="A0A9W4U1P0"/>
<dbReference type="Pfam" id="PF13374">
    <property type="entry name" value="TPR_10"/>
    <property type="match status" value="1"/>
</dbReference>
<feature type="domain" description="NACHT-NTPase and P-loop NTPases N-terminal" evidence="2">
    <location>
        <begin position="11"/>
        <end position="136"/>
    </location>
</feature>
<name>A0A9W4U1P0_9PLEO</name>
<dbReference type="InterPro" id="IPR031352">
    <property type="entry name" value="SesA"/>
</dbReference>
<keyword evidence="5" id="KW-1185">Reference proteome</keyword>
<feature type="domain" description="DUF7779" evidence="3">
    <location>
        <begin position="452"/>
        <end position="526"/>
    </location>
</feature>